<dbReference type="SUPFAM" id="SSF49299">
    <property type="entry name" value="PKD domain"/>
    <property type="match status" value="1"/>
</dbReference>
<sequence>MADFVIDQEAGSVAITKRGRVSEKKKHHSTELLQLVDLETMKNDPEESQRSSFITKWTVKANGEIIIPINIKADSLLMYNYNVDWGDGTEYTEVVEDARHVYTNTGTYEVAISGEFPAIRFYEGDQNTKNWTEIQEVVQWGTTQWQTMEGAFAGHGGGHHENYDDVFQDTGIPDPSAVAKRMEVSEKDIAHYGKRGLKTEKITDMKDMLYWALLDEYVARDTYDQTVEKFGAEEAWVFDNLRQAEQRHINHLVPLFQNHGIDIPDIDTTDKIELPSSLQNAYAACVQGEIENISMYTVFMNDVVLPDDVKWVFGKLMSASFRHLNATRKGLASTKVEEGSSLD</sequence>
<proteinExistence type="predicted"/>
<evidence type="ECO:0000313" key="1">
    <source>
        <dbReference type="EMBL" id="KAK2143996.1"/>
    </source>
</evidence>
<comment type="caution">
    <text evidence="1">The sequence shown here is derived from an EMBL/GenBank/DDBJ whole genome shotgun (WGS) entry which is preliminary data.</text>
</comment>
<dbReference type="InterPro" id="IPR012347">
    <property type="entry name" value="Ferritin-like"/>
</dbReference>
<dbReference type="Gene3D" id="1.20.1260.10">
    <property type="match status" value="1"/>
</dbReference>
<name>A0AAD9MU73_9ANNE</name>
<accession>A0AAD9MU73</accession>
<dbReference type="InterPro" id="IPR035986">
    <property type="entry name" value="PKD_dom_sf"/>
</dbReference>
<dbReference type="AlphaFoldDB" id="A0AAD9MU73"/>
<organism evidence="1 2">
    <name type="scientific">Paralvinella palmiformis</name>
    <dbReference type="NCBI Taxonomy" id="53620"/>
    <lineage>
        <taxon>Eukaryota</taxon>
        <taxon>Metazoa</taxon>
        <taxon>Spiralia</taxon>
        <taxon>Lophotrochozoa</taxon>
        <taxon>Annelida</taxon>
        <taxon>Polychaeta</taxon>
        <taxon>Sedentaria</taxon>
        <taxon>Canalipalpata</taxon>
        <taxon>Terebellida</taxon>
        <taxon>Terebelliformia</taxon>
        <taxon>Alvinellidae</taxon>
        <taxon>Paralvinella</taxon>
    </lineage>
</organism>
<keyword evidence="2" id="KW-1185">Reference proteome</keyword>
<dbReference type="InterPro" id="IPR009078">
    <property type="entry name" value="Ferritin-like_SF"/>
</dbReference>
<protein>
    <recommendedName>
        <fullName evidence="3">DUF2202 domain-containing protein</fullName>
    </recommendedName>
</protein>
<evidence type="ECO:0008006" key="3">
    <source>
        <dbReference type="Google" id="ProtNLM"/>
    </source>
</evidence>
<reference evidence="1" key="1">
    <citation type="journal article" date="2023" name="Mol. Biol. Evol.">
        <title>Third-Generation Sequencing Reveals the Adaptive Role of the Epigenome in Three Deep-Sea Polychaetes.</title>
        <authorList>
            <person name="Perez M."/>
            <person name="Aroh O."/>
            <person name="Sun Y."/>
            <person name="Lan Y."/>
            <person name="Juniper S.K."/>
            <person name="Young C.R."/>
            <person name="Angers B."/>
            <person name="Qian P.Y."/>
        </authorList>
    </citation>
    <scope>NUCLEOTIDE SEQUENCE</scope>
    <source>
        <strain evidence="1">P08H-3</strain>
    </source>
</reference>
<dbReference type="SUPFAM" id="SSF47240">
    <property type="entry name" value="Ferritin-like"/>
    <property type="match status" value="1"/>
</dbReference>
<dbReference type="InterPro" id="IPR013783">
    <property type="entry name" value="Ig-like_fold"/>
</dbReference>
<dbReference type="EMBL" id="JAODUP010000793">
    <property type="protein sequence ID" value="KAK2143996.1"/>
    <property type="molecule type" value="Genomic_DNA"/>
</dbReference>
<dbReference type="Gene3D" id="2.60.40.10">
    <property type="entry name" value="Immunoglobulins"/>
    <property type="match status" value="1"/>
</dbReference>
<dbReference type="Proteomes" id="UP001208570">
    <property type="component" value="Unassembled WGS sequence"/>
</dbReference>
<evidence type="ECO:0000313" key="2">
    <source>
        <dbReference type="Proteomes" id="UP001208570"/>
    </source>
</evidence>
<gene>
    <name evidence="1" type="ORF">LSH36_793g00067</name>
</gene>